<dbReference type="InterPro" id="IPR029062">
    <property type="entry name" value="Class_I_gatase-like"/>
</dbReference>
<comment type="caution">
    <text evidence="3">The sequence shown here is derived from an EMBL/GenBank/DDBJ whole genome shotgun (WGS) entry which is preliminary data.</text>
</comment>
<dbReference type="SUPFAM" id="SSF52317">
    <property type="entry name" value="Class I glutamine amidotransferase-like"/>
    <property type="match status" value="1"/>
</dbReference>
<dbReference type="AlphaFoldDB" id="A0A3L7A599"/>
<dbReference type="Pfam" id="PF06283">
    <property type="entry name" value="ThuA"/>
    <property type="match status" value="1"/>
</dbReference>
<dbReference type="OrthoDB" id="3350268at2"/>
<dbReference type="EMBL" id="RCUX01000006">
    <property type="protein sequence ID" value="RLP75503.1"/>
    <property type="molecule type" value="Genomic_DNA"/>
</dbReference>
<dbReference type="Proteomes" id="UP000272503">
    <property type="component" value="Unassembled WGS sequence"/>
</dbReference>
<evidence type="ECO:0000259" key="2">
    <source>
        <dbReference type="Pfam" id="PF06283"/>
    </source>
</evidence>
<dbReference type="Gene3D" id="3.40.50.880">
    <property type="match status" value="1"/>
</dbReference>
<accession>A0A3L7A599</accession>
<reference evidence="3 4" key="1">
    <citation type="submission" date="2018-10" db="EMBL/GenBank/DDBJ databases">
        <authorList>
            <person name="Li J."/>
        </authorList>
    </citation>
    <scope>NUCLEOTIDE SEQUENCE [LARGE SCALE GENOMIC DNA]</scope>
    <source>
        <strain evidence="3 4">IF 016277</strain>
    </source>
</reference>
<protein>
    <recommendedName>
        <fullName evidence="2">ThuA-like domain-containing protein</fullName>
    </recommendedName>
</protein>
<evidence type="ECO:0000256" key="1">
    <source>
        <dbReference type="SAM" id="MobiDB-lite"/>
    </source>
</evidence>
<organism evidence="3 4">
    <name type="scientific">Mycetocola tolaasinivorans</name>
    <dbReference type="NCBI Taxonomy" id="76635"/>
    <lineage>
        <taxon>Bacteria</taxon>
        <taxon>Bacillati</taxon>
        <taxon>Actinomycetota</taxon>
        <taxon>Actinomycetes</taxon>
        <taxon>Micrococcales</taxon>
        <taxon>Microbacteriaceae</taxon>
        <taxon>Mycetocola</taxon>
    </lineage>
</organism>
<feature type="domain" description="ThuA-like" evidence="2">
    <location>
        <begin position="45"/>
        <end position="235"/>
    </location>
</feature>
<evidence type="ECO:0000313" key="4">
    <source>
        <dbReference type="Proteomes" id="UP000272503"/>
    </source>
</evidence>
<proteinExistence type="predicted"/>
<keyword evidence="4" id="KW-1185">Reference proteome</keyword>
<evidence type="ECO:0000313" key="3">
    <source>
        <dbReference type="EMBL" id="RLP75503.1"/>
    </source>
</evidence>
<dbReference type="PANTHER" id="PTHR40469">
    <property type="entry name" value="SECRETED GLYCOSYL HYDROLASE"/>
    <property type="match status" value="1"/>
</dbReference>
<sequence>MSMRKIVNPPQHPSASAESEHPMTRVTLFSAIAPFDDPWHNFAITSDELEKMLTARGFEVERPGTVAELPAALERADLFVANCSADQFEEAAEFAAFETALAGLLERGGSVLSMHASLLAFQAVPLWEKTLGCRWNHPVSMHPQKGWSLIQFTAEEHPISAGFTPFSLYDERYSRLALLPGNTTLAFHTMEGETHPLLWTREVGSARIVVDALGHGLESFDSPEHRELIERSLTWLVPGSTPLNTSASAAHAH</sequence>
<gene>
    <name evidence="3" type="ORF">D9V32_08450</name>
</gene>
<name>A0A3L7A599_9MICO</name>
<dbReference type="PANTHER" id="PTHR40469:SF2">
    <property type="entry name" value="GALACTOSE-BINDING DOMAIN-LIKE SUPERFAMILY PROTEIN"/>
    <property type="match status" value="1"/>
</dbReference>
<dbReference type="InterPro" id="IPR029010">
    <property type="entry name" value="ThuA-like"/>
</dbReference>
<feature type="region of interest" description="Disordered" evidence="1">
    <location>
        <begin position="1"/>
        <end position="21"/>
    </location>
</feature>